<dbReference type="GO" id="GO:0009331">
    <property type="term" value="C:glycerol-3-phosphate dehydrogenase (FAD) complex"/>
    <property type="evidence" value="ECO:0007669"/>
    <property type="project" value="UniProtKB-UniRule"/>
</dbReference>
<dbReference type="KEGG" id="upl:DSM104440_02897"/>
<dbReference type="EMBL" id="CP053073">
    <property type="protein sequence ID" value="QJR16069.1"/>
    <property type="molecule type" value="Genomic_DNA"/>
</dbReference>
<dbReference type="Pfam" id="PF16901">
    <property type="entry name" value="DAO_C"/>
    <property type="match status" value="1"/>
</dbReference>
<dbReference type="InterPro" id="IPR006076">
    <property type="entry name" value="FAD-dep_OxRdtase"/>
</dbReference>
<dbReference type="InterPro" id="IPR038299">
    <property type="entry name" value="DAO_C_sf"/>
</dbReference>
<evidence type="ECO:0000259" key="8">
    <source>
        <dbReference type="Pfam" id="PF16901"/>
    </source>
</evidence>
<dbReference type="GO" id="GO:0046168">
    <property type="term" value="P:glycerol-3-phosphate catabolic process"/>
    <property type="evidence" value="ECO:0007669"/>
    <property type="project" value="TreeGrafter"/>
</dbReference>
<keyword evidence="5 6" id="KW-0560">Oxidoreductase</keyword>
<dbReference type="PRINTS" id="PR01001">
    <property type="entry name" value="FADG3PDH"/>
</dbReference>
<organism evidence="9 10">
    <name type="scientific">Usitatibacter palustris</name>
    <dbReference type="NCBI Taxonomy" id="2732487"/>
    <lineage>
        <taxon>Bacteria</taxon>
        <taxon>Pseudomonadati</taxon>
        <taxon>Pseudomonadota</taxon>
        <taxon>Betaproteobacteria</taxon>
        <taxon>Nitrosomonadales</taxon>
        <taxon>Usitatibacteraceae</taxon>
        <taxon>Usitatibacter</taxon>
    </lineage>
</organism>
<dbReference type="PANTHER" id="PTHR11985">
    <property type="entry name" value="GLYCEROL-3-PHOSPHATE DEHYDROGENASE"/>
    <property type="match status" value="1"/>
</dbReference>
<evidence type="ECO:0000256" key="5">
    <source>
        <dbReference type="ARBA" id="ARBA00023002"/>
    </source>
</evidence>
<reference evidence="9 10" key="1">
    <citation type="submission" date="2020-04" db="EMBL/GenBank/DDBJ databases">
        <title>Usitatibacter rugosus gen. nov., sp. nov. and Usitatibacter palustris sp. nov., novel members of Usitatibacteraceae fam. nov. within the order Nitrosomonadales isolated from soil.</title>
        <authorList>
            <person name="Huber K.J."/>
            <person name="Neumann-Schaal M."/>
            <person name="Geppert A."/>
            <person name="Luckner M."/>
            <person name="Wanner G."/>
            <person name="Overmann J."/>
        </authorList>
    </citation>
    <scope>NUCLEOTIDE SEQUENCE [LARGE SCALE GENOMIC DNA]</scope>
    <source>
        <strain evidence="9 10">Swamp67</strain>
    </source>
</reference>
<dbReference type="InterPro" id="IPR036188">
    <property type="entry name" value="FAD/NAD-bd_sf"/>
</dbReference>
<name>A0A6M4H8M2_9PROT</name>
<accession>A0A6M4H8M2</accession>
<dbReference type="GO" id="GO:0004368">
    <property type="term" value="F:glycerol-3-phosphate dehydrogenase (quinone) activity"/>
    <property type="evidence" value="ECO:0007669"/>
    <property type="project" value="UniProtKB-EC"/>
</dbReference>
<dbReference type="Gene3D" id="3.30.9.10">
    <property type="entry name" value="D-Amino Acid Oxidase, subunit A, domain 2"/>
    <property type="match status" value="1"/>
</dbReference>
<dbReference type="InterPro" id="IPR031656">
    <property type="entry name" value="DAO_C"/>
</dbReference>
<dbReference type="InParanoid" id="A0A6M4H8M2"/>
<gene>
    <name evidence="9" type="primary">eryB</name>
    <name evidence="9" type="ORF">DSM104440_02897</name>
</gene>
<evidence type="ECO:0000256" key="4">
    <source>
        <dbReference type="ARBA" id="ARBA00022827"/>
    </source>
</evidence>
<evidence type="ECO:0000256" key="2">
    <source>
        <dbReference type="ARBA" id="ARBA00007330"/>
    </source>
</evidence>
<dbReference type="PROSITE" id="PS00977">
    <property type="entry name" value="FAD_G3PDH_1"/>
    <property type="match status" value="1"/>
</dbReference>
<keyword evidence="3 6" id="KW-0285">Flavoprotein</keyword>
<dbReference type="PROSITE" id="PS00978">
    <property type="entry name" value="FAD_G3PDH_2"/>
    <property type="match status" value="1"/>
</dbReference>
<dbReference type="NCBIfam" id="NF008899">
    <property type="entry name" value="PRK12266.1"/>
    <property type="match status" value="1"/>
</dbReference>
<keyword evidence="4" id="KW-0274">FAD</keyword>
<dbReference type="Pfam" id="PF01266">
    <property type="entry name" value="DAO"/>
    <property type="match status" value="1"/>
</dbReference>
<dbReference type="FunCoup" id="A0A6M4H8M2">
    <property type="interactions" value="432"/>
</dbReference>
<feature type="domain" description="FAD dependent oxidoreductase" evidence="7">
    <location>
        <begin position="6"/>
        <end position="329"/>
    </location>
</feature>
<dbReference type="RefSeq" id="WP_171163885.1">
    <property type="nucleotide sequence ID" value="NZ_CP053073.1"/>
</dbReference>
<dbReference type="EC" id="1.1.5.3" evidence="6"/>
<proteinExistence type="inferred from homology"/>
<evidence type="ECO:0000256" key="1">
    <source>
        <dbReference type="ARBA" id="ARBA00001974"/>
    </source>
</evidence>
<feature type="domain" description="Alpha-glycerophosphate oxidase C-terminal" evidence="8">
    <location>
        <begin position="385"/>
        <end position="485"/>
    </location>
</feature>
<comment type="catalytic activity">
    <reaction evidence="6">
        <text>a quinone + sn-glycerol 3-phosphate = dihydroxyacetone phosphate + a quinol</text>
        <dbReference type="Rhea" id="RHEA:18977"/>
        <dbReference type="ChEBI" id="CHEBI:24646"/>
        <dbReference type="ChEBI" id="CHEBI:57597"/>
        <dbReference type="ChEBI" id="CHEBI:57642"/>
        <dbReference type="ChEBI" id="CHEBI:132124"/>
        <dbReference type="EC" id="1.1.5.3"/>
    </reaction>
</comment>
<evidence type="ECO:0000256" key="6">
    <source>
        <dbReference type="RuleBase" id="RU361217"/>
    </source>
</evidence>
<evidence type="ECO:0000256" key="3">
    <source>
        <dbReference type="ARBA" id="ARBA00022630"/>
    </source>
</evidence>
<dbReference type="Gene3D" id="1.10.8.870">
    <property type="entry name" value="Alpha-glycerophosphate oxidase, cap domain"/>
    <property type="match status" value="1"/>
</dbReference>
<dbReference type="SUPFAM" id="SSF51905">
    <property type="entry name" value="FAD/NAD(P)-binding domain"/>
    <property type="match status" value="1"/>
</dbReference>
<comment type="cofactor">
    <cofactor evidence="1 6">
        <name>FAD</name>
        <dbReference type="ChEBI" id="CHEBI:57692"/>
    </cofactor>
</comment>
<dbReference type="AlphaFoldDB" id="A0A6M4H8M2"/>
<evidence type="ECO:0000313" key="10">
    <source>
        <dbReference type="Proteomes" id="UP000503096"/>
    </source>
</evidence>
<dbReference type="NCBIfam" id="NF009906">
    <property type="entry name" value="PRK13369.1"/>
    <property type="match status" value="1"/>
</dbReference>
<dbReference type="SUPFAM" id="SSF54373">
    <property type="entry name" value="FAD-linked reductases, C-terminal domain"/>
    <property type="match status" value="1"/>
</dbReference>
<sequence>MGEPLDLLVIGGGINGAGIARDAAGRGLRVLLVEQDDLASATSGYSSKLIHGGLRYLEQYEFGLVREALQEREVLLRLAPHIIRPLLFVLPHDVSMRPAWMIRIGLWMYDHLGGRITLPGSTGVKFPHVEYSAGLKGDFRSGFLYSDCRVDDARLTLVNALSAKWKGATIRTRTRLVTAKRVGGVWEAEIEDAVTGAKESIRARGLVNAAGPWVAQVLDRILDDRITAKVRLVKGSHIVVPKVHSQGHAYILQNADDRVVFVIPYENKFSLIGTTDVAVDDVSEAREISTKETRYLLDAVNRFLAKPLVESDIVWSYAGVRPLYDDGSANPSEVTRDYVLKVDEEGGTAPLLSIFGGKITTYRCLAEEAVDKLARFYPGIKGRWTATEPLPGGNVSHFNSFRDEMRAKYAELPREWVEAIVRRHGANTPVLLGSARKAEDLGKHFGAGLTQREVEYLRAEEWARTAEDVLWRRTKCGLHMDSAQRASVEAFLR</sequence>
<protein>
    <recommendedName>
        <fullName evidence="6">Glycerol-3-phosphate dehydrogenase</fullName>
        <ecNumber evidence="6">1.1.5.3</ecNumber>
    </recommendedName>
</protein>
<evidence type="ECO:0000259" key="7">
    <source>
        <dbReference type="Pfam" id="PF01266"/>
    </source>
</evidence>
<dbReference type="PANTHER" id="PTHR11985:SF15">
    <property type="entry name" value="GLYCEROL-3-PHOSPHATE DEHYDROGENASE, MITOCHONDRIAL"/>
    <property type="match status" value="1"/>
</dbReference>
<dbReference type="Gene3D" id="3.50.50.60">
    <property type="entry name" value="FAD/NAD(P)-binding domain"/>
    <property type="match status" value="1"/>
</dbReference>
<dbReference type="Proteomes" id="UP000503096">
    <property type="component" value="Chromosome"/>
</dbReference>
<evidence type="ECO:0000313" key="9">
    <source>
        <dbReference type="EMBL" id="QJR16069.1"/>
    </source>
</evidence>
<keyword evidence="10" id="KW-1185">Reference proteome</keyword>
<comment type="similarity">
    <text evidence="2 6">Belongs to the FAD-dependent glycerol-3-phosphate dehydrogenase family.</text>
</comment>
<dbReference type="InterPro" id="IPR000447">
    <property type="entry name" value="G3P_DH_FAD-dep"/>
</dbReference>
<dbReference type="Gene3D" id="6.10.250.1890">
    <property type="match status" value="1"/>
</dbReference>